<gene>
    <name evidence="1" type="ORF">BG36_01650</name>
</gene>
<sequence length="167" mass="19116">MMPPADVRAAYKAAPHLTHVELTWREGRIEHWLRFGQPVAEQRIDRFRRIVSFAPDSVFAFVRWASNDYGTVVSRMDIARTVGPGDAYQTLPFVRRGGELLLSINGWPRVEKVLHAIDAVAALGLDPSEAAPEHWRHVHNRLTVGQDPRPYALDQHRAWLTRRRISP</sequence>
<accession>A0A011UWF1</accession>
<dbReference type="EMBL" id="JENY01000001">
    <property type="protein sequence ID" value="EXL10571.1"/>
    <property type="molecule type" value="Genomic_DNA"/>
</dbReference>
<name>A0A011UWF1_9HYPH</name>
<evidence type="ECO:0000313" key="2">
    <source>
        <dbReference type="Proteomes" id="UP000019849"/>
    </source>
</evidence>
<dbReference type="STRING" id="69279.BG36_01650"/>
<dbReference type="Proteomes" id="UP000019849">
    <property type="component" value="Unassembled WGS sequence"/>
</dbReference>
<dbReference type="Pfam" id="PF11000">
    <property type="entry name" value="DUF2840"/>
    <property type="match status" value="1"/>
</dbReference>
<reference evidence="1 2" key="1">
    <citation type="submission" date="2014-02" db="EMBL/GenBank/DDBJ databases">
        <title>Aquamicrobium defluvii Genome sequencing.</title>
        <authorList>
            <person name="Wang X."/>
        </authorList>
    </citation>
    <scope>NUCLEOTIDE SEQUENCE [LARGE SCALE GENOMIC DNA]</scope>
    <source>
        <strain evidence="1 2">W13Z1</strain>
    </source>
</reference>
<organism evidence="1 2">
    <name type="scientific">Aquamicrobium defluvii</name>
    <dbReference type="NCBI Taxonomy" id="69279"/>
    <lineage>
        <taxon>Bacteria</taxon>
        <taxon>Pseudomonadati</taxon>
        <taxon>Pseudomonadota</taxon>
        <taxon>Alphaproteobacteria</taxon>
        <taxon>Hyphomicrobiales</taxon>
        <taxon>Phyllobacteriaceae</taxon>
        <taxon>Aquamicrobium</taxon>
    </lineage>
</organism>
<protein>
    <recommendedName>
        <fullName evidence="3">Glycosidase</fullName>
    </recommendedName>
</protein>
<dbReference type="PATRIC" id="fig|69279.3.peg.334"/>
<dbReference type="HOGENOM" id="CLU_123182_0_0_5"/>
<dbReference type="eggNOG" id="ENOG502Z7UG">
    <property type="taxonomic scope" value="Bacteria"/>
</dbReference>
<evidence type="ECO:0008006" key="3">
    <source>
        <dbReference type="Google" id="ProtNLM"/>
    </source>
</evidence>
<comment type="caution">
    <text evidence="1">The sequence shown here is derived from an EMBL/GenBank/DDBJ whole genome shotgun (WGS) entry which is preliminary data.</text>
</comment>
<dbReference type="InterPro" id="IPR021263">
    <property type="entry name" value="DUF2840"/>
</dbReference>
<proteinExistence type="predicted"/>
<dbReference type="RefSeq" id="WP_051611263.1">
    <property type="nucleotide sequence ID" value="NZ_KK073877.1"/>
</dbReference>
<dbReference type="AlphaFoldDB" id="A0A011UWF1"/>
<evidence type="ECO:0000313" key="1">
    <source>
        <dbReference type="EMBL" id="EXL10571.1"/>
    </source>
</evidence>